<dbReference type="InterPro" id="IPR016197">
    <property type="entry name" value="Chromo-like_dom_sf"/>
</dbReference>
<gene>
    <name evidence="2" type="ORF">PMAYCL1PPCAC_13057</name>
</gene>
<proteinExistence type="predicted"/>
<evidence type="ECO:0000259" key="1">
    <source>
        <dbReference type="PROSITE" id="PS50013"/>
    </source>
</evidence>
<dbReference type="Gene3D" id="2.40.50.40">
    <property type="match status" value="1"/>
</dbReference>
<dbReference type="InterPro" id="IPR000953">
    <property type="entry name" value="Chromo/chromo_shadow_dom"/>
</dbReference>
<accession>A0AAN4ZK98</accession>
<feature type="non-terminal residue" evidence="2">
    <location>
        <position position="199"/>
    </location>
</feature>
<sequence>ITEIKEILDFRHPKAMKMKIPDDVPEGEGEFLVQWKGDEGQDWIDADDVFKFGLIAIRRYFDKRKEERRVMESNFMKKLTHISSLYDIVCGNIECERENEYKLKIGGLTDEFLFELNHPVWGEKITKLFEIVRENGSCYVWVNRFQLKHIFRSCVEAWEKKGRTHPTPKEIENMDWFEYGQYLKRKDEGYYTEEKGETS</sequence>
<evidence type="ECO:0000313" key="2">
    <source>
        <dbReference type="EMBL" id="GMR42862.1"/>
    </source>
</evidence>
<feature type="non-terminal residue" evidence="2">
    <location>
        <position position="1"/>
    </location>
</feature>
<name>A0AAN4ZK98_9BILA</name>
<comment type="caution">
    <text evidence="2">The sequence shown here is derived from an EMBL/GenBank/DDBJ whole genome shotgun (WGS) entry which is preliminary data.</text>
</comment>
<feature type="domain" description="Chromo" evidence="1">
    <location>
        <begin position="2"/>
        <end position="72"/>
    </location>
</feature>
<dbReference type="SUPFAM" id="SSF54160">
    <property type="entry name" value="Chromo domain-like"/>
    <property type="match status" value="1"/>
</dbReference>
<dbReference type="AlphaFoldDB" id="A0AAN4ZK98"/>
<keyword evidence="3" id="KW-1185">Reference proteome</keyword>
<dbReference type="PROSITE" id="PS50013">
    <property type="entry name" value="CHROMO_2"/>
    <property type="match status" value="1"/>
</dbReference>
<reference evidence="3" key="1">
    <citation type="submission" date="2022-10" db="EMBL/GenBank/DDBJ databases">
        <title>Genome assembly of Pristionchus species.</title>
        <authorList>
            <person name="Yoshida K."/>
            <person name="Sommer R.J."/>
        </authorList>
    </citation>
    <scope>NUCLEOTIDE SEQUENCE [LARGE SCALE GENOMIC DNA]</scope>
    <source>
        <strain evidence="3">RS5460</strain>
    </source>
</reference>
<dbReference type="Proteomes" id="UP001328107">
    <property type="component" value="Unassembled WGS sequence"/>
</dbReference>
<dbReference type="EMBL" id="BTRK01000003">
    <property type="protein sequence ID" value="GMR42862.1"/>
    <property type="molecule type" value="Genomic_DNA"/>
</dbReference>
<protein>
    <recommendedName>
        <fullName evidence="1">Chromo domain-containing protein</fullName>
    </recommendedName>
</protein>
<evidence type="ECO:0000313" key="3">
    <source>
        <dbReference type="Proteomes" id="UP001328107"/>
    </source>
</evidence>
<organism evidence="2 3">
    <name type="scientific">Pristionchus mayeri</name>
    <dbReference type="NCBI Taxonomy" id="1317129"/>
    <lineage>
        <taxon>Eukaryota</taxon>
        <taxon>Metazoa</taxon>
        <taxon>Ecdysozoa</taxon>
        <taxon>Nematoda</taxon>
        <taxon>Chromadorea</taxon>
        <taxon>Rhabditida</taxon>
        <taxon>Rhabditina</taxon>
        <taxon>Diplogasteromorpha</taxon>
        <taxon>Diplogasteroidea</taxon>
        <taxon>Neodiplogasteridae</taxon>
        <taxon>Pristionchus</taxon>
    </lineage>
</organism>